<keyword evidence="6 9" id="KW-1133">Transmembrane helix</keyword>
<dbReference type="GO" id="GO:0043952">
    <property type="term" value="P:protein transport by the Sec complex"/>
    <property type="evidence" value="ECO:0007669"/>
    <property type="project" value="UniProtKB-UniRule"/>
</dbReference>
<comment type="similarity">
    <text evidence="9">Belongs to the SecE/SEC61-gamma family.</text>
</comment>
<dbReference type="Gene3D" id="1.20.5.1030">
    <property type="entry name" value="Preprotein translocase secy subunit"/>
    <property type="match status" value="1"/>
</dbReference>
<dbReference type="NCBIfam" id="TIGR00964">
    <property type="entry name" value="secE_bact"/>
    <property type="match status" value="1"/>
</dbReference>
<gene>
    <name evidence="9" type="primary">secE</name>
    <name evidence="10" type="ORF">A2972_02890</name>
</gene>
<evidence type="ECO:0000256" key="3">
    <source>
        <dbReference type="ARBA" id="ARBA00022475"/>
    </source>
</evidence>
<evidence type="ECO:0000256" key="4">
    <source>
        <dbReference type="ARBA" id="ARBA00022692"/>
    </source>
</evidence>
<evidence type="ECO:0000313" key="11">
    <source>
        <dbReference type="Proteomes" id="UP000176822"/>
    </source>
</evidence>
<proteinExistence type="inferred from homology"/>
<evidence type="ECO:0000256" key="2">
    <source>
        <dbReference type="ARBA" id="ARBA00022448"/>
    </source>
</evidence>
<keyword evidence="8 9" id="KW-0472">Membrane</keyword>
<dbReference type="Proteomes" id="UP000176822">
    <property type="component" value="Unassembled WGS sequence"/>
</dbReference>
<dbReference type="Pfam" id="PF00584">
    <property type="entry name" value="SecE"/>
    <property type="match status" value="1"/>
</dbReference>
<dbReference type="AlphaFoldDB" id="A0A1F4Z5K1"/>
<sequence length="59" mass="6541">MNPVSYLKATINELKQVTWPSRESTIKLTLIVLGISVFVGAYVGGLDLLFTNLLTFIIK</sequence>
<comment type="subcellular location">
    <subcellularLocation>
        <location evidence="9">Cell membrane</location>
        <topology evidence="9">Single-pass membrane protein</topology>
    </subcellularLocation>
    <subcellularLocation>
        <location evidence="1">Membrane</location>
    </subcellularLocation>
</comment>
<evidence type="ECO:0000313" key="10">
    <source>
        <dbReference type="EMBL" id="OGD01481.1"/>
    </source>
</evidence>
<dbReference type="InterPro" id="IPR038379">
    <property type="entry name" value="SecE_sf"/>
</dbReference>
<dbReference type="HAMAP" id="MF_00422">
    <property type="entry name" value="SecE"/>
    <property type="match status" value="1"/>
</dbReference>
<organism evidence="10 11">
    <name type="scientific">Candidatus Amesbacteria bacterium RIFCSPLOWO2_01_FULL_47_33</name>
    <dbReference type="NCBI Taxonomy" id="1797258"/>
    <lineage>
        <taxon>Bacteria</taxon>
        <taxon>Candidatus Amesiibacteriota</taxon>
    </lineage>
</organism>
<keyword evidence="4 9" id="KW-0812">Transmembrane</keyword>
<dbReference type="GO" id="GO:0006605">
    <property type="term" value="P:protein targeting"/>
    <property type="evidence" value="ECO:0007669"/>
    <property type="project" value="UniProtKB-UniRule"/>
</dbReference>
<dbReference type="GO" id="GO:0065002">
    <property type="term" value="P:intracellular protein transmembrane transport"/>
    <property type="evidence" value="ECO:0007669"/>
    <property type="project" value="UniProtKB-UniRule"/>
</dbReference>
<dbReference type="PANTHER" id="PTHR33910:SF1">
    <property type="entry name" value="PROTEIN TRANSLOCASE SUBUNIT SECE"/>
    <property type="match status" value="1"/>
</dbReference>
<keyword evidence="3 9" id="KW-1003">Cell membrane</keyword>
<evidence type="ECO:0000256" key="9">
    <source>
        <dbReference type="HAMAP-Rule" id="MF_00422"/>
    </source>
</evidence>
<comment type="caution">
    <text evidence="10">The sequence shown here is derived from an EMBL/GenBank/DDBJ whole genome shotgun (WGS) entry which is preliminary data.</text>
</comment>
<dbReference type="EMBL" id="MEXM01000010">
    <property type="protein sequence ID" value="OGD01481.1"/>
    <property type="molecule type" value="Genomic_DNA"/>
</dbReference>
<reference evidence="10 11" key="1">
    <citation type="journal article" date="2016" name="Nat. Commun.">
        <title>Thousands of microbial genomes shed light on interconnected biogeochemical processes in an aquifer system.</title>
        <authorList>
            <person name="Anantharaman K."/>
            <person name="Brown C.T."/>
            <person name="Hug L.A."/>
            <person name="Sharon I."/>
            <person name="Castelle C.J."/>
            <person name="Probst A.J."/>
            <person name="Thomas B.C."/>
            <person name="Singh A."/>
            <person name="Wilkins M.J."/>
            <person name="Karaoz U."/>
            <person name="Brodie E.L."/>
            <person name="Williams K.H."/>
            <person name="Hubbard S.S."/>
            <person name="Banfield J.F."/>
        </authorList>
    </citation>
    <scope>NUCLEOTIDE SEQUENCE [LARGE SCALE GENOMIC DNA]</scope>
</reference>
<dbReference type="PANTHER" id="PTHR33910">
    <property type="entry name" value="PROTEIN TRANSLOCASE SUBUNIT SECE"/>
    <property type="match status" value="1"/>
</dbReference>
<comment type="subunit">
    <text evidence="9">Component of the Sec protein translocase complex. Heterotrimer consisting of SecY, SecE and SecG subunits. The heterotrimers can form oligomers, although 1 heterotrimer is thought to be able to translocate proteins. Interacts with the ribosome. Interacts with SecDF, and other proteins may be involved. Interacts with SecA.</text>
</comment>
<name>A0A1F4Z5K1_9BACT</name>
<keyword evidence="2 9" id="KW-0813">Transport</keyword>
<keyword evidence="5 9" id="KW-0653">Protein transport</keyword>
<evidence type="ECO:0000256" key="7">
    <source>
        <dbReference type="ARBA" id="ARBA00023010"/>
    </source>
</evidence>
<evidence type="ECO:0000256" key="5">
    <source>
        <dbReference type="ARBA" id="ARBA00022927"/>
    </source>
</evidence>
<protein>
    <recommendedName>
        <fullName evidence="9">Protein translocase subunit SecE</fullName>
    </recommendedName>
</protein>
<evidence type="ECO:0000256" key="6">
    <source>
        <dbReference type="ARBA" id="ARBA00022989"/>
    </source>
</evidence>
<evidence type="ECO:0000256" key="8">
    <source>
        <dbReference type="ARBA" id="ARBA00023136"/>
    </source>
</evidence>
<dbReference type="InterPro" id="IPR001901">
    <property type="entry name" value="Translocase_SecE/Sec61-g"/>
</dbReference>
<comment type="function">
    <text evidence="9">Essential subunit of the Sec protein translocation channel SecYEG. Clamps together the 2 halves of SecY. May contact the channel plug during translocation.</text>
</comment>
<dbReference type="GO" id="GO:0009306">
    <property type="term" value="P:protein secretion"/>
    <property type="evidence" value="ECO:0007669"/>
    <property type="project" value="UniProtKB-UniRule"/>
</dbReference>
<feature type="transmembrane region" description="Helical" evidence="9">
    <location>
        <begin position="28"/>
        <end position="50"/>
    </location>
</feature>
<dbReference type="GO" id="GO:0008320">
    <property type="term" value="F:protein transmembrane transporter activity"/>
    <property type="evidence" value="ECO:0007669"/>
    <property type="project" value="UniProtKB-UniRule"/>
</dbReference>
<keyword evidence="7 9" id="KW-0811">Translocation</keyword>
<evidence type="ECO:0000256" key="1">
    <source>
        <dbReference type="ARBA" id="ARBA00004370"/>
    </source>
</evidence>
<accession>A0A1F4Z5K1</accession>
<dbReference type="InterPro" id="IPR005807">
    <property type="entry name" value="SecE_bac"/>
</dbReference>
<dbReference type="GO" id="GO:0005886">
    <property type="term" value="C:plasma membrane"/>
    <property type="evidence" value="ECO:0007669"/>
    <property type="project" value="UniProtKB-SubCell"/>
</dbReference>